<proteinExistence type="predicted"/>
<feature type="domain" description="MOSC" evidence="1">
    <location>
        <begin position="142"/>
        <end position="318"/>
    </location>
</feature>
<evidence type="ECO:0000259" key="1">
    <source>
        <dbReference type="PROSITE" id="PS51340"/>
    </source>
</evidence>
<keyword evidence="3" id="KW-1185">Reference proteome</keyword>
<protein>
    <recommendedName>
        <fullName evidence="1">MOSC domain-containing protein</fullName>
    </recommendedName>
</protein>
<dbReference type="SUPFAM" id="SSF141673">
    <property type="entry name" value="MOSC N-terminal domain-like"/>
    <property type="match status" value="1"/>
</dbReference>
<dbReference type="OrthoDB" id="17255at2759"/>
<name>A0A168R220_ABSGL</name>
<dbReference type="GO" id="GO:0003824">
    <property type="term" value="F:catalytic activity"/>
    <property type="evidence" value="ECO:0007669"/>
    <property type="project" value="InterPro"/>
</dbReference>
<evidence type="ECO:0000313" key="3">
    <source>
        <dbReference type="Proteomes" id="UP000078561"/>
    </source>
</evidence>
<dbReference type="Pfam" id="PF03476">
    <property type="entry name" value="MOSC_N"/>
    <property type="match status" value="1"/>
</dbReference>
<dbReference type="InterPro" id="IPR011037">
    <property type="entry name" value="Pyrv_Knase-like_insert_dom_sf"/>
</dbReference>
<dbReference type="STRING" id="4829.A0A168R220"/>
<dbReference type="SUPFAM" id="SSF50800">
    <property type="entry name" value="PK beta-barrel domain-like"/>
    <property type="match status" value="1"/>
</dbReference>
<dbReference type="InterPro" id="IPR005303">
    <property type="entry name" value="MOCOS_middle"/>
</dbReference>
<dbReference type="PANTHER" id="PTHR14237">
    <property type="entry name" value="MOLYBDOPTERIN COFACTOR SULFURASE MOSC"/>
    <property type="match status" value="1"/>
</dbReference>
<evidence type="ECO:0000313" key="2">
    <source>
        <dbReference type="EMBL" id="SAM05967.1"/>
    </source>
</evidence>
<dbReference type="PANTHER" id="PTHR14237:SF19">
    <property type="entry name" value="MITOCHONDRIAL AMIDOXIME REDUCING COMPONENT 1"/>
    <property type="match status" value="1"/>
</dbReference>
<dbReference type="AlphaFoldDB" id="A0A168R220"/>
<dbReference type="Proteomes" id="UP000078561">
    <property type="component" value="Unassembled WGS sequence"/>
</dbReference>
<dbReference type="Pfam" id="PF03473">
    <property type="entry name" value="MOSC"/>
    <property type="match status" value="1"/>
</dbReference>
<sequence length="332" mass="37357">MPSLQNPTLSNIHIYPIKSCHSIQLNECRVGNLGLLNDRRFMFIEEETNRFITQRKYASMALVRPLIDLNEKTLTLTSHDNAQAPLVLPLYPDTTTLTQRTVKLWKDTLTAFDMGEEAGEWLELFLANHRSHDVANNHNPDDPVPEPVDGEQVKLPKLRLVTLEDPQQGHYSRPAHEQLGGVHSPFSDWSPVSFGFQASMDAVNQDLVKRGLINEDNAIGLDRFRNNISISGTIPWEEDTWLVAKIGEVTFYLIRPIGRCTVPGVNQDSGVKDKWGGPLAYLKETRSFQEKPNDGCFCVDVVPLTSGVIRVGDKVQVLERIPDGKEQKPLVK</sequence>
<dbReference type="InParanoid" id="A0A168R220"/>
<gene>
    <name evidence="2" type="primary">ABSGL_11843.1 scaffold 12357</name>
</gene>
<dbReference type="GO" id="GO:0030151">
    <property type="term" value="F:molybdenum ion binding"/>
    <property type="evidence" value="ECO:0007669"/>
    <property type="project" value="InterPro"/>
</dbReference>
<organism evidence="2">
    <name type="scientific">Absidia glauca</name>
    <name type="common">Pin mould</name>
    <dbReference type="NCBI Taxonomy" id="4829"/>
    <lineage>
        <taxon>Eukaryota</taxon>
        <taxon>Fungi</taxon>
        <taxon>Fungi incertae sedis</taxon>
        <taxon>Mucoromycota</taxon>
        <taxon>Mucoromycotina</taxon>
        <taxon>Mucoromycetes</taxon>
        <taxon>Mucorales</taxon>
        <taxon>Cunninghamellaceae</taxon>
        <taxon>Absidia</taxon>
    </lineage>
</organism>
<accession>A0A168R220</accession>
<dbReference type="InterPro" id="IPR005302">
    <property type="entry name" value="MoCF_Sase_C"/>
</dbReference>
<dbReference type="EMBL" id="LT554489">
    <property type="protein sequence ID" value="SAM05967.1"/>
    <property type="molecule type" value="Genomic_DNA"/>
</dbReference>
<dbReference type="PROSITE" id="PS51340">
    <property type="entry name" value="MOSC"/>
    <property type="match status" value="1"/>
</dbReference>
<dbReference type="OMA" id="ARQYPQM"/>
<dbReference type="GO" id="GO:0030170">
    <property type="term" value="F:pyridoxal phosphate binding"/>
    <property type="evidence" value="ECO:0007669"/>
    <property type="project" value="InterPro"/>
</dbReference>
<reference evidence="2" key="1">
    <citation type="submission" date="2016-04" db="EMBL/GenBank/DDBJ databases">
        <authorList>
            <person name="Evans L.H."/>
            <person name="Alamgir A."/>
            <person name="Owens N."/>
            <person name="Weber N.D."/>
            <person name="Virtaneva K."/>
            <person name="Barbian K."/>
            <person name="Babar A."/>
            <person name="Rosenke K."/>
        </authorList>
    </citation>
    <scope>NUCLEOTIDE SEQUENCE [LARGE SCALE GENOMIC DNA]</scope>
    <source>
        <strain evidence="2">CBS 101.48</strain>
    </source>
</reference>